<gene>
    <name evidence="1" type="ORF">BOTNAR_0067g00310</name>
</gene>
<dbReference type="EMBL" id="PQXJ01000067">
    <property type="protein sequence ID" value="TGO66153.1"/>
    <property type="molecule type" value="Genomic_DNA"/>
</dbReference>
<keyword evidence="2" id="KW-1185">Reference proteome</keyword>
<comment type="caution">
    <text evidence="1">The sequence shown here is derived from an EMBL/GenBank/DDBJ whole genome shotgun (WGS) entry which is preliminary data.</text>
</comment>
<accession>A0A4Z1JAI1</accession>
<sequence>MARFEKRSRMKIASSLVKQNPRGLKADRQTIFGGSRGLSRGRGSAEYFLLSLKEITIGSGQSPTMI</sequence>
<dbReference type="Proteomes" id="UP000297452">
    <property type="component" value="Unassembled WGS sequence"/>
</dbReference>
<protein>
    <submittedName>
        <fullName evidence="1">Uncharacterized protein</fullName>
    </submittedName>
</protein>
<name>A0A4Z1JAI1_9HELO</name>
<reference evidence="1 2" key="1">
    <citation type="submission" date="2017-12" db="EMBL/GenBank/DDBJ databases">
        <title>Comparative genomics of Botrytis spp.</title>
        <authorList>
            <person name="Valero-Jimenez C.A."/>
            <person name="Tapia P."/>
            <person name="Veloso J."/>
            <person name="Silva-Moreno E."/>
            <person name="Staats M."/>
            <person name="Valdes J.H."/>
            <person name="Van Kan J.A.L."/>
        </authorList>
    </citation>
    <scope>NUCLEOTIDE SEQUENCE [LARGE SCALE GENOMIC DNA]</scope>
    <source>
        <strain evidence="1 2">MUCL2120</strain>
    </source>
</reference>
<organism evidence="1 2">
    <name type="scientific">Botryotinia narcissicola</name>
    <dbReference type="NCBI Taxonomy" id="278944"/>
    <lineage>
        <taxon>Eukaryota</taxon>
        <taxon>Fungi</taxon>
        <taxon>Dikarya</taxon>
        <taxon>Ascomycota</taxon>
        <taxon>Pezizomycotina</taxon>
        <taxon>Leotiomycetes</taxon>
        <taxon>Helotiales</taxon>
        <taxon>Sclerotiniaceae</taxon>
        <taxon>Botryotinia</taxon>
    </lineage>
</organism>
<proteinExistence type="predicted"/>
<evidence type="ECO:0000313" key="2">
    <source>
        <dbReference type="Proteomes" id="UP000297452"/>
    </source>
</evidence>
<dbReference type="AlphaFoldDB" id="A0A4Z1JAI1"/>
<evidence type="ECO:0000313" key="1">
    <source>
        <dbReference type="EMBL" id="TGO66153.1"/>
    </source>
</evidence>